<reference evidence="7 8" key="1">
    <citation type="journal article" date="2004" name="Science">
        <title>The Ashbya gossypii genome as a tool for mapping the ancient Saccharomyces cerevisiae genome.</title>
        <authorList>
            <person name="Dietrich F.S."/>
            <person name="Voegeli S."/>
            <person name="Brachat S."/>
            <person name="Lerch A."/>
            <person name="Gates K."/>
            <person name="Steiner S."/>
            <person name="Mohr C."/>
            <person name="Pohlmann R."/>
            <person name="Luedi P."/>
            <person name="Choi S."/>
            <person name="Wing R.A."/>
            <person name="Flavier A."/>
            <person name="Gaffney T.D."/>
            <person name="Philippsen P."/>
        </authorList>
    </citation>
    <scope>NUCLEOTIDE SEQUENCE [LARGE SCALE GENOMIC DNA]</scope>
    <source>
        <strain evidence="8">ATCC 10895 / CBS 109.51 / FGSC 9923 / NRRL Y-1056</strain>
    </source>
</reference>
<comment type="subcellular location">
    <subcellularLocation>
        <location evidence="1">Membrane</location>
        <topology evidence="1">Multi-pass membrane protein</topology>
    </subcellularLocation>
</comment>
<dbReference type="Pfam" id="PF10190">
    <property type="entry name" value="Tmemb_170"/>
    <property type="match status" value="1"/>
</dbReference>
<reference evidence="8" key="2">
    <citation type="journal article" date="2013" name="G3 (Bethesda)">
        <title>Genomes of Ashbya fungi isolated from insects reveal four mating-type loci, numerous translocations, lack of transposons, and distinct gene duplications.</title>
        <authorList>
            <person name="Dietrich F.S."/>
            <person name="Voegeli S."/>
            <person name="Kuo S."/>
            <person name="Philippsen P."/>
        </authorList>
    </citation>
    <scope>GENOME REANNOTATION</scope>
    <source>
        <strain evidence="8">ATCC 10895 / CBS 109.51 / FGSC 9923 / NRRL Y-1056</strain>
    </source>
</reference>
<dbReference type="PANTHER" id="PTHR22779:SF6">
    <property type="entry name" value="SD17342P"/>
    <property type="match status" value="1"/>
</dbReference>
<dbReference type="InterPro" id="IPR019334">
    <property type="entry name" value="TMEM170A/B/YPR153W-like"/>
</dbReference>
<dbReference type="GeneID" id="4622130"/>
<dbReference type="InParanoid" id="Q753J3"/>
<dbReference type="STRING" id="284811.Q753J3"/>
<dbReference type="FunCoup" id="Q753J3">
    <property type="interactions" value="5"/>
</dbReference>
<keyword evidence="3 6" id="KW-0812">Transmembrane</keyword>
<protein>
    <submittedName>
        <fullName evidence="7">AFR319Wp</fullName>
    </submittedName>
</protein>
<evidence type="ECO:0000256" key="5">
    <source>
        <dbReference type="ARBA" id="ARBA00023136"/>
    </source>
</evidence>
<evidence type="ECO:0000313" key="7">
    <source>
        <dbReference type="EMBL" id="AAS53690.1"/>
    </source>
</evidence>
<dbReference type="eggNOG" id="ENOG502S0YM">
    <property type="taxonomic scope" value="Eukaryota"/>
</dbReference>
<evidence type="ECO:0000256" key="2">
    <source>
        <dbReference type="ARBA" id="ARBA00006325"/>
    </source>
</evidence>
<evidence type="ECO:0000313" key="8">
    <source>
        <dbReference type="Proteomes" id="UP000000591"/>
    </source>
</evidence>
<feature type="transmembrane region" description="Helical" evidence="6">
    <location>
        <begin position="115"/>
        <end position="136"/>
    </location>
</feature>
<evidence type="ECO:0000256" key="1">
    <source>
        <dbReference type="ARBA" id="ARBA00004141"/>
    </source>
</evidence>
<keyword evidence="5 6" id="KW-0472">Membrane</keyword>
<gene>
    <name evidence="7" type="ORF">AGOS_AFR319W</name>
</gene>
<evidence type="ECO:0000256" key="3">
    <source>
        <dbReference type="ARBA" id="ARBA00022692"/>
    </source>
</evidence>
<evidence type="ECO:0000256" key="6">
    <source>
        <dbReference type="SAM" id="Phobius"/>
    </source>
</evidence>
<evidence type="ECO:0000256" key="4">
    <source>
        <dbReference type="ARBA" id="ARBA00022989"/>
    </source>
</evidence>
<dbReference type="RefSeq" id="NP_985866.1">
    <property type="nucleotide sequence ID" value="NM_211221.1"/>
</dbReference>
<organism evidence="7 8">
    <name type="scientific">Eremothecium gossypii (strain ATCC 10895 / CBS 109.51 / FGSC 9923 / NRRL Y-1056)</name>
    <name type="common">Yeast</name>
    <name type="synonym">Ashbya gossypii</name>
    <dbReference type="NCBI Taxonomy" id="284811"/>
    <lineage>
        <taxon>Eukaryota</taxon>
        <taxon>Fungi</taxon>
        <taxon>Dikarya</taxon>
        <taxon>Ascomycota</taxon>
        <taxon>Saccharomycotina</taxon>
        <taxon>Saccharomycetes</taxon>
        <taxon>Saccharomycetales</taxon>
        <taxon>Saccharomycetaceae</taxon>
        <taxon>Eremothecium</taxon>
    </lineage>
</organism>
<dbReference type="KEGG" id="ago:AGOS_AFR319W"/>
<dbReference type="AlphaFoldDB" id="Q753J3"/>
<name>Q753J3_EREGS</name>
<dbReference type="HOGENOM" id="CLU_071343_1_0_1"/>
<keyword evidence="4 6" id="KW-1133">Transmembrane helix</keyword>
<dbReference type="PANTHER" id="PTHR22779">
    <property type="entry name" value="SD17342P"/>
    <property type="match status" value="1"/>
</dbReference>
<sequence>MSSLAASSFGNPPAGYISPSFPSLLWTADDRANGALLYYTKDIVRFTIFWTLILVGGMYGAVGLIAGYSHRRITGGVGILAIYLLLGALHAILGGTFSGLITAAIYRAALIAMSTWIPLASAVVQALYLLCAAFVAQSKLI</sequence>
<dbReference type="OMA" id="RFTIFWT"/>
<comment type="similarity">
    <text evidence="2">Belongs to the TMEM170 family.</text>
</comment>
<proteinExistence type="inferred from homology"/>
<dbReference type="EMBL" id="AE016819">
    <property type="protein sequence ID" value="AAS53690.1"/>
    <property type="molecule type" value="Genomic_DNA"/>
</dbReference>
<feature type="transmembrane region" description="Helical" evidence="6">
    <location>
        <begin position="48"/>
        <end position="68"/>
    </location>
</feature>
<keyword evidence="8" id="KW-1185">Reference proteome</keyword>
<dbReference type="OrthoDB" id="2131401at2759"/>
<accession>Q753J3</accession>
<feature type="transmembrane region" description="Helical" evidence="6">
    <location>
        <begin position="80"/>
        <end position="109"/>
    </location>
</feature>
<dbReference type="GO" id="GO:0016020">
    <property type="term" value="C:membrane"/>
    <property type="evidence" value="ECO:0007669"/>
    <property type="project" value="UniProtKB-SubCell"/>
</dbReference>
<dbReference type="Proteomes" id="UP000000591">
    <property type="component" value="Chromosome VI"/>
</dbReference>